<proteinExistence type="predicted"/>
<comment type="caution">
    <text evidence="1">The sequence shown here is derived from an EMBL/GenBank/DDBJ whole genome shotgun (WGS) entry which is preliminary data.</text>
</comment>
<protein>
    <submittedName>
        <fullName evidence="1">Uncharacterized protein</fullName>
    </submittedName>
</protein>
<evidence type="ECO:0000313" key="1">
    <source>
        <dbReference type="EMBL" id="KAJ4320316.1"/>
    </source>
</evidence>
<dbReference type="AlphaFoldDB" id="A0A9W8WCS8"/>
<dbReference type="EMBL" id="JAPEUR010000110">
    <property type="protein sequence ID" value="KAJ4320316.1"/>
    <property type="molecule type" value="Genomic_DNA"/>
</dbReference>
<sequence length="240" mass="27955">MNSTTSTPPPTPPFNSPALWHWRCQGCNTVYKLSVTRRCLECTETTYVGKSRSPPNARRRRIRRYNRIPLGAFDYEYWTTYNDWRRFRSAYDKDPSGWKHRTGKELNGSVGRERRGLMQQLERKRRIEITKERRSRFIKATYSCDKDCDYPSQCHQERWAAYMRMSSGLKCPGGQVVGTLLPPSEEEDEPKSPLCGLLPELELDMDGDMAMTSPESIEDDDEIVNAYGVGDYYYPHRVLD</sequence>
<dbReference type="Proteomes" id="UP001140502">
    <property type="component" value="Unassembled WGS sequence"/>
</dbReference>
<reference evidence="1" key="1">
    <citation type="submission" date="2022-10" db="EMBL/GenBank/DDBJ databases">
        <title>Tapping the CABI collections for fungal endophytes: first genome assemblies for Collariella, Neodidymelliopsis, Ascochyta clinopodiicola, Didymella pomorum, Didymosphaeria variabile, Neocosmospora piperis and Neocucurbitaria cava.</title>
        <authorList>
            <person name="Hill R."/>
        </authorList>
    </citation>
    <scope>NUCLEOTIDE SEQUENCE</scope>
    <source>
        <strain evidence="1">IMI 366586</strain>
    </source>
</reference>
<evidence type="ECO:0000313" key="2">
    <source>
        <dbReference type="Proteomes" id="UP001140502"/>
    </source>
</evidence>
<name>A0A9W8WCS8_9HYPO</name>
<gene>
    <name evidence="1" type="ORF">N0V84_005917</name>
</gene>
<keyword evidence="2" id="KW-1185">Reference proteome</keyword>
<accession>A0A9W8WCS8</accession>
<organism evidence="1 2">
    <name type="scientific">Fusarium piperis</name>
    <dbReference type="NCBI Taxonomy" id="1435070"/>
    <lineage>
        <taxon>Eukaryota</taxon>
        <taxon>Fungi</taxon>
        <taxon>Dikarya</taxon>
        <taxon>Ascomycota</taxon>
        <taxon>Pezizomycotina</taxon>
        <taxon>Sordariomycetes</taxon>
        <taxon>Hypocreomycetidae</taxon>
        <taxon>Hypocreales</taxon>
        <taxon>Nectriaceae</taxon>
        <taxon>Fusarium</taxon>
        <taxon>Fusarium solani species complex</taxon>
    </lineage>
</organism>
<dbReference type="OrthoDB" id="5396104at2759"/>